<evidence type="ECO:0000256" key="4">
    <source>
        <dbReference type="ARBA" id="ARBA00022618"/>
    </source>
</evidence>
<dbReference type="Pfam" id="PF12719">
    <property type="entry name" value="Cnd3"/>
    <property type="match status" value="1"/>
</dbReference>
<keyword evidence="5" id="KW-0498">Mitosis</keyword>
<name>A0AAD5SIF0_9FUNG</name>
<sequence>MNALATIFQDASKSSSTHRKNIVALRKLHLKTGDSINKEVFKCVCRVITAKRGNTEAERVIKFLLAYLENSSHDNNTPQTQALTLTEYLLRALRHGLRSGNKVVRYRSCQLIGNLLNVLEEMDDEMFDALTPLLLERAHDKEALVRSNAATALSRLQGCGKTEEEDAVIRKTLLDMVRHDPNPDVRKVALWNIGEGPETLAYIVERSRDTDANVRKFVYPKIQNDYKREDLEDDARDQLLHNGLSDRDAGVKKASLKLLNESWLADGEGDIVDFLKEFDVLESLSAEETIRAYLVMRPDVKMPYDEEFWASLDAETSFFVRVYIQYCSENGKDEELDEALPPLVRHVKHLERITTILAQTEDEYQIMMFEFILGQVLKIAEVQDFSDEMGRRDMLVCLRNMVCTIELGDRLLSAITTIRKCASNEQEFMRFMVEEVLRTLLDQVEEEAEDDTPVEVRQAIILSKCLDIIKCILQCVEGVLSENPIMNVMLQDFIVPALRHPNAVIRGVALHCVGLYGLYDKALAQQQMPLFNHAFETGQAMACLVLQIYFDLIVVHGVATFWDEENGSLLVREPVGGEEPKPVIQDTMEKALDCDNEAILTVAVEGMAKLFVLGYVKDVQFLKQLVVLYFHPATKNMQRLRQCLSYFFPVYAHSSHKNQKYIQEIFLPAFERLLDVAESMPGAMISPMQIAQQLIDWTDVRKVVRNDKDSDEFDGGLHADVAIDILKVAIREGDPAIKKMYCQMLNKLHLGQSLDSTRAKTIAVLVGTLKEHVAGVAVAANALKKFSKEIVVLDEDSGQAITDGELRDLVQYRNRESIQLSDLDSDKSDDEEED</sequence>
<feature type="domain" description="Nuclear condensin complex subunit 3 C-terminal" evidence="8">
    <location>
        <begin position="464"/>
        <end position="750"/>
    </location>
</feature>
<organism evidence="9 10">
    <name type="scientific">Rhizophlyctis rosea</name>
    <dbReference type="NCBI Taxonomy" id="64517"/>
    <lineage>
        <taxon>Eukaryota</taxon>
        <taxon>Fungi</taxon>
        <taxon>Fungi incertae sedis</taxon>
        <taxon>Chytridiomycota</taxon>
        <taxon>Chytridiomycota incertae sedis</taxon>
        <taxon>Chytridiomycetes</taxon>
        <taxon>Rhizophlyctidales</taxon>
        <taxon>Rhizophlyctidaceae</taxon>
        <taxon>Rhizophlyctis</taxon>
    </lineage>
</organism>
<dbReference type="InterPro" id="IPR025977">
    <property type="entry name" value="Cnd3_C"/>
</dbReference>
<dbReference type="GO" id="GO:0000793">
    <property type="term" value="C:condensed chromosome"/>
    <property type="evidence" value="ECO:0007669"/>
    <property type="project" value="TreeGrafter"/>
</dbReference>
<evidence type="ECO:0000256" key="5">
    <source>
        <dbReference type="ARBA" id="ARBA00022776"/>
    </source>
</evidence>
<accession>A0AAD5SIF0</accession>
<keyword evidence="7" id="KW-0131">Cell cycle</keyword>
<evidence type="ECO:0000256" key="7">
    <source>
        <dbReference type="ARBA" id="ARBA00023306"/>
    </source>
</evidence>
<keyword evidence="3" id="KW-0158">Chromosome</keyword>
<dbReference type="GO" id="GO:0051301">
    <property type="term" value="P:cell division"/>
    <property type="evidence" value="ECO:0007669"/>
    <property type="project" value="UniProtKB-KW"/>
</dbReference>
<dbReference type="GO" id="GO:0007076">
    <property type="term" value="P:mitotic chromosome condensation"/>
    <property type="evidence" value="ECO:0007669"/>
    <property type="project" value="InterPro"/>
</dbReference>
<evidence type="ECO:0000256" key="3">
    <source>
        <dbReference type="ARBA" id="ARBA00022454"/>
    </source>
</evidence>
<dbReference type="InterPro" id="IPR027165">
    <property type="entry name" value="CND3"/>
</dbReference>
<dbReference type="Proteomes" id="UP001212841">
    <property type="component" value="Unassembled WGS sequence"/>
</dbReference>
<comment type="subcellular location">
    <subcellularLocation>
        <location evidence="1">Chromosome</location>
    </subcellularLocation>
</comment>
<dbReference type="InterPro" id="IPR011989">
    <property type="entry name" value="ARM-like"/>
</dbReference>
<dbReference type="PANTHER" id="PTHR14418">
    <property type="entry name" value="CONDENSIN COMPLEX SUBUNIT 3-RELATED"/>
    <property type="match status" value="1"/>
</dbReference>
<evidence type="ECO:0000256" key="6">
    <source>
        <dbReference type="ARBA" id="ARBA00023067"/>
    </source>
</evidence>
<evidence type="ECO:0000256" key="1">
    <source>
        <dbReference type="ARBA" id="ARBA00004286"/>
    </source>
</evidence>
<gene>
    <name evidence="9" type="ORF">HK097_008045</name>
</gene>
<comment type="similarity">
    <text evidence="2">Belongs to the CND3 (condensin subunit 3) family.</text>
</comment>
<protein>
    <recommendedName>
        <fullName evidence="8">Nuclear condensin complex subunit 3 C-terminal domain-containing protein</fullName>
    </recommendedName>
</protein>
<evidence type="ECO:0000259" key="8">
    <source>
        <dbReference type="Pfam" id="PF12719"/>
    </source>
</evidence>
<keyword evidence="10" id="KW-1185">Reference proteome</keyword>
<keyword evidence="4" id="KW-0132">Cell division</keyword>
<dbReference type="AlphaFoldDB" id="A0AAD5SIF0"/>
<comment type="caution">
    <text evidence="9">The sequence shown here is derived from an EMBL/GenBank/DDBJ whole genome shotgun (WGS) entry which is preliminary data.</text>
</comment>
<dbReference type="GO" id="GO:0000796">
    <property type="term" value="C:condensin complex"/>
    <property type="evidence" value="ECO:0007669"/>
    <property type="project" value="InterPro"/>
</dbReference>
<keyword evidence="6" id="KW-0226">DNA condensation</keyword>
<dbReference type="Gene3D" id="1.25.10.10">
    <property type="entry name" value="Leucine-rich Repeat Variant"/>
    <property type="match status" value="2"/>
</dbReference>
<evidence type="ECO:0000313" key="10">
    <source>
        <dbReference type="Proteomes" id="UP001212841"/>
    </source>
</evidence>
<evidence type="ECO:0000256" key="2">
    <source>
        <dbReference type="ARBA" id="ARBA00006533"/>
    </source>
</evidence>
<dbReference type="InterPro" id="IPR016024">
    <property type="entry name" value="ARM-type_fold"/>
</dbReference>
<proteinExistence type="inferred from homology"/>
<reference evidence="9" key="1">
    <citation type="submission" date="2020-05" db="EMBL/GenBank/DDBJ databases">
        <title>Phylogenomic resolution of chytrid fungi.</title>
        <authorList>
            <person name="Stajich J.E."/>
            <person name="Amses K."/>
            <person name="Simmons R."/>
            <person name="Seto K."/>
            <person name="Myers J."/>
            <person name="Bonds A."/>
            <person name="Quandt C.A."/>
            <person name="Barry K."/>
            <person name="Liu P."/>
            <person name="Grigoriev I."/>
            <person name="Longcore J.E."/>
            <person name="James T.Y."/>
        </authorList>
    </citation>
    <scope>NUCLEOTIDE SEQUENCE</scope>
    <source>
        <strain evidence="9">JEL0318</strain>
    </source>
</reference>
<dbReference type="InterPro" id="IPR018247">
    <property type="entry name" value="EF_Hand_1_Ca_BS"/>
</dbReference>
<dbReference type="EMBL" id="JADGJD010000045">
    <property type="protein sequence ID" value="KAJ3056122.1"/>
    <property type="molecule type" value="Genomic_DNA"/>
</dbReference>
<evidence type="ECO:0000313" key="9">
    <source>
        <dbReference type="EMBL" id="KAJ3056122.1"/>
    </source>
</evidence>
<dbReference type="PANTHER" id="PTHR14418:SF5">
    <property type="entry name" value="CONDENSIN COMPLEX SUBUNIT 3"/>
    <property type="match status" value="1"/>
</dbReference>
<dbReference type="SUPFAM" id="SSF48371">
    <property type="entry name" value="ARM repeat"/>
    <property type="match status" value="1"/>
</dbReference>
<dbReference type="PROSITE" id="PS00018">
    <property type="entry name" value="EF_HAND_1"/>
    <property type="match status" value="1"/>
</dbReference>